<evidence type="ECO:0000256" key="2">
    <source>
        <dbReference type="ARBA" id="ARBA00004696"/>
    </source>
</evidence>
<evidence type="ECO:0000313" key="10">
    <source>
        <dbReference type="EMBL" id="MBK1791751.1"/>
    </source>
</evidence>
<dbReference type="Pfam" id="PF00218">
    <property type="entry name" value="IGPS"/>
    <property type="match status" value="1"/>
</dbReference>
<comment type="similarity">
    <text evidence="8">Belongs to the TrpC family.</text>
</comment>
<dbReference type="CDD" id="cd00331">
    <property type="entry name" value="IGPS"/>
    <property type="match status" value="1"/>
</dbReference>
<dbReference type="PANTHER" id="PTHR22854:SF2">
    <property type="entry name" value="INDOLE-3-GLYCEROL-PHOSPHATE SYNTHASE"/>
    <property type="match status" value="1"/>
</dbReference>
<dbReference type="PROSITE" id="PS00614">
    <property type="entry name" value="IGPS"/>
    <property type="match status" value="1"/>
</dbReference>
<dbReference type="FunFam" id="3.20.20.70:FF:000024">
    <property type="entry name" value="Indole-3-glycerol phosphate synthase"/>
    <property type="match status" value="1"/>
</dbReference>
<accession>A0A8J7MED8</accession>
<dbReference type="AlphaFoldDB" id="A0A8J7MED8"/>
<name>A0A8J7MED8_9BACT</name>
<feature type="domain" description="Indole-3-glycerol phosphate synthase" evidence="9">
    <location>
        <begin position="4"/>
        <end position="250"/>
    </location>
</feature>
<evidence type="ECO:0000256" key="7">
    <source>
        <dbReference type="ARBA" id="ARBA00023239"/>
    </source>
</evidence>
<dbReference type="HAMAP" id="MF_00134_B">
    <property type="entry name" value="IGPS_B"/>
    <property type="match status" value="1"/>
</dbReference>
<evidence type="ECO:0000313" key="11">
    <source>
        <dbReference type="Proteomes" id="UP000624703"/>
    </source>
</evidence>
<dbReference type="EC" id="4.1.1.48" evidence="8"/>
<dbReference type="UniPathway" id="UPA00035">
    <property type="reaction ID" value="UER00043"/>
</dbReference>
<reference evidence="10" key="1">
    <citation type="submission" date="2021-01" db="EMBL/GenBank/DDBJ databases">
        <title>Modified the classification status of verrucomicrobia.</title>
        <authorList>
            <person name="Feng X."/>
        </authorList>
    </citation>
    <scope>NUCLEOTIDE SEQUENCE</scope>
    <source>
        <strain evidence="10">_KCTC 22039</strain>
    </source>
</reference>
<comment type="catalytic activity">
    <reaction evidence="1 8">
        <text>1-(2-carboxyphenylamino)-1-deoxy-D-ribulose 5-phosphate + H(+) = (1S,2R)-1-C-(indol-3-yl)glycerol 3-phosphate + CO2 + H2O</text>
        <dbReference type="Rhea" id="RHEA:23476"/>
        <dbReference type="ChEBI" id="CHEBI:15377"/>
        <dbReference type="ChEBI" id="CHEBI:15378"/>
        <dbReference type="ChEBI" id="CHEBI:16526"/>
        <dbReference type="ChEBI" id="CHEBI:58613"/>
        <dbReference type="ChEBI" id="CHEBI:58866"/>
        <dbReference type="EC" id="4.1.1.48"/>
    </reaction>
</comment>
<evidence type="ECO:0000256" key="1">
    <source>
        <dbReference type="ARBA" id="ARBA00001633"/>
    </source>
</evidence>
<evidence type="ECO:0000259" key="9">
    <source>
        <dbReference type="Pfam" id="PF00218"/>
    </source>
</evidence>
<dbReference type="InterPro" id="IPR045186">
    <property type="entry name" value="Indole-3-glycerol_P_synth"/>
</dbReference>
<dbReference type="GO" id="GO:0004640">
    <property type="term" value="F:phosphoribosylanthranilate isomerase activity"/>
    <property type="evidence" value="ECO:0007669"/>
    <property type="project" value="TreeGrafter"/>
</dbReference>
<gene>
    <name evidence="8 10" type="primary">trpC</name>
    <name evidence="10" type="ORF">JIN82_11360</name>
</gene>
<evidence type="ECO:0000256" key="8">
    <source>
        <dbReference type="HAMAP-Rule" id="MF_00134"/>
    </source>
</evidence>
<protein>
    <recommendedName>
        <fullName evidence="8">Indole-3-glycerol phosphate synthase</fullName>
        <shortName evidence="8">IGPS</shortName>
        <ecNumber evidence="8">4.1.1.48</ecNumber>
    </recommendedName>
</protein>
<dbReference type="InterPro" id="IPR013798">
    <property type="entry name" value="Indole-3-glycerol_P_synth_dom"/>
</dbReference>
<dbReference type="InterPro" id="IPR001468">
    <property type="entry name" value="Indole-3-GlycerolPSynthase_CS"/>
</dbReference>
<keyword evidence="6 8" id="KW-0057">Aromatic amino acid biosynthesis</keyword>
<dbReference type="Proteomes" id="UP000624703">
    <property type="component" value="Unassembled WGS sequence"/>
</dbReference>
<comment type="caution">
    <text evidence="10">The sequence shown here is derived from an EMBL/GenBank/DDBJ whole genome shotgun (WGS) entry which is preliminary data.</text>
</comment>
<keyword evidence="4 8" id="KW-0210">Decarboxylase</keyword>
<dbReference type="Gene3D" id="3.20.20.70">
    <property type="entry name" value="Aldolase class I"/>
    <property type="match status" value="1"/>
</dbReference>
<dbReference type="NCBIfam" id="NF001377">
    <property type="entry name" value="PRK00278.2-4"/>
    <property type="match status" value="1"/>
</dbReference>
<dbReference type="InterPro" id="IPR013785">
    <property type="entry name" value="Aldolase_TIM"/>
</dbReference>
<keyword evidence="7 8" id="KW-0456">Lyase</keyword>
<dbReference type="GO" id="GO:0000162">
    <property type="term" value="P:L-tryptophan biosynthetic process"/>
    <property type="evidence" value="ECO:0007669"/>
    <property type="project" value="UniProtKB-UniRule"/>
</dbReference>
<keyword evidence="5 8" id="KW-0822">Tryptophan biosynthesis</keyword>
<evidence type="ECO:0000256" key="5">
    <source>
        <dbReference type="ARBA" id="ARBA00022822"/>
    </source>
</evidence>
<dbReference type="GO" id="GO:0004425">
    <property type="term" value="F:indole-3-glycerol-phosphate synthase activity"/>
    <property type="evidence" value="ECO:0007669"/>
    <property type="project" value="UniProtKB-UniRule"/>
</dbReference>
<dbReference type="RefSeq" id="WP_200311770.1">
    <property type="nucleotide sequence ID" value="NZ_JAENIM010000041.1"/>
</dbReference>
<keyword evidence="3 8" id="KW-0028">Amino-acid biosynthesis</keyword>
<dbReference type="PANTHER" id="PTHR22854">
    <property type="entry name" value="TRYPTOPHAN BIOSYNTHESIS PROTEIN"/>
    <property type="match status" value="1"/>
</dbReference>
<dbReference type="InterPro" id="IPR011060">
    <property type="entry name" value="RibuloseP-bd_barrel"/>
</dbReference>
<organism evidence="10 11">
    <name type="scientific">Persicirhabdus sediminis</name>
    <dbReference type="NCBI Taxonomy" id="454144"/>
    <lineage>
        <taxon>Bacteria</taxon>
        <taxon>Pseudomonadati</taxon>
        <taxon>Verrucomicrobiota</taxon>
        <taxon>Verrucomicrobiia</taxon>
        <taxon>Verrucomicrobiales</taxon>
        <taxon>Verrucomicrobiaceae</taxon>
        <taxon>Persicirhabdus</taxon>
    </lineage>
</organism>
<dbReference type="SUPFAM" id="SSF51366">
    <property type="entry name" value="Ribulose-phoshate binding barrel"/>
    <property type="match status" value="1"/>
</dbReference>
<evidence type="ECO:0000256" key="3">
    <source>
        <dbReference type="ARBA" id="ARBA00022605"/>
    </source>
</evidence>
<evidence type="ECO:0000256" key="4">
    <source>
        <dbReference type="ARBA" id="ARBA00022793"/>
    </source>
</evidence>
<evidence type="ECO:0000256" key="6">
    <source>
        <dbReference type="ARBA" id="ARBA00023141"/>
    </source>
</evidence>
<keyword evidence="11" id="KW-1185">Reference proteome</keyword>
<sequence>MSILDEIIAQKHKEVELLMPRIDMLRAAALNRNDFGGFRSALDRGPNQLGIIAEVKKASPSAGIIDPNFDAEKQARMYLDGGASCMSILTDEKYFQGSLSYLTQISRFSDIPLLRKDFMVHEAQIYEAIISGADAILLIVAALDDKTLNHLYETALDFQLDVLVEVHNKEEMYRAIDLGSDLIGINNRNLKTFVTDLAVTEELAAMAPDDCLLVSESGLKTTADVQRVLDAGANAILVGETLMKENDPAVTLAEWAQLTRTQPAS</sequence>
<comment type="pathway">
    <text evidence="2 8">Amino-acid biosynthesis; L-tryptophan biosynthesis; L-tryptophan from chorismate: step 4/5.</text>
</comment>
<dbReference type="EMBL" id="JAENIM010000041">
    <property type="protein sequence ID" value="MBK1791751.1"/>
    <property type="molecule type" value="Genomic_DNA"/>
</dbReference>
<proteinExistence type="inferred from homology"/>